<dbReference type="Pfam" id="PF25210">
    <property type="entry name" value="Kelch_FKB95"/>
    <property type="match status" value="1"/>
</dbReference>
<feature type="domain" description="F-box" evidence="2">
    <location>
        <begin position="27"/>
        <end position="67"/>
    </location>
</feature>
<dbReference type="AlphaFoldDB" id="A0ABC8L660"/>
<proteinExistence type="predicted"/>
<sequence length="376" mass="42442">MSIPAASNSEKAPQKDNYQPPSCLSSLPDDVVLNCLSRVPRCDDLNISCVSKTLRSLVRSPELCLLRSHLPKKSVYLFYHSHQEPNRCHWITLRPGEKITTTYDYQVEVEHRSCSLSDLLNPPYLSTFSSSAVSVGSEIYFPQGCFSPSTNLWVLDTRSGAIRMGPSMKVARWAHKEAMGVVDGKIYVIGGSVEKCQVEVFDPKSQTWEFAGEDKVKHESRFSASLEDKIYMVELYPERISAYSPREGISIEVTERLTDQMNCMCVVENVIYACFKRSGLMWFDTKLKVWRRLVDSNGKVTLYSLIAEKMGEFEGKLAVFWTRSINTDGVVKKDIRCRMIALDRVGEEIRGKIVRSGIVASFAYPITLSHCLAVSD</sequence>
<protein>
    <recommendedName>
        <fullName evidence="2">F-box domain-containing protein</fullName>
    </recommendedName>
</protein>
<feature type="region of interest" description="Disordered" evidence="1">
    <location>
        <begin position="1"/>
        <end position="22"/>
    </location>
</feature>
<dbReference type="Pfam" id="PF00646">
    <property type="entry name" value="F-box"/>
    <property type="match status" value="1"/>
</dbReference>
<dbReference type="InterPro" id="IPR050354">
    <property type="entry name" value="F-box/kelch-repeat_ARATH"/>
</dbReference>
<dbReference type="InterPro" id="IPR057499">
    <property type="entry name" value="Kelch_FKB95"/>
</dbReference>
<accession>A0ABC8L660</accession>
<gene>
    <name evidence="3" type="ORF">ERUC_LOCUS30768</name>
</gene>
<dbReference type="SUPFAM" id="SSF117281">
    <property type="entry name" value="Kelch motif"/>
    <property type="match status" value="1"/>
</dbReference>
<evidence type="ECO:0000256" key="1">
    <source>
        <dbReference type="SAM" id="MobiDB-lite"/>
    </source>
</evidence>
<dbReference type="SMART" id="SM00256">
    <property type="entry name" value="FBOX"/>
    <property type="match status" value="1"/>
</dbReference>
<dbReference type="PANTHER" id="PTHR24414:SF153">
    <property type="entry name" value="GENOME ASSEMBLY, CHROMOSOME: A05"/>
    <property type="match status" value="1"/>
</dbReference>
<dbReference type="SUPFAM" id="SSF81383">
    <property type="entry name" value="F-box domain"/>
    <property type="match status" value="1"/>
</dbReference>
<name>A0ABC8L660_ERUVS</name>
<comment type="caution">
    <text evidence="3">The sequence shown here is derived from an EMBL/GenBank/DDBJ whole genome shotgun (WGS) entry which is preliminary data.</text>
</comment>
<evidence type="ECO:0000313" key="3">
    <source>
        <dbReference type="EMBL" id="CAH8367191.1"/>
    </source>
</evidence>
<dbReference type="CDD" id="cd22152">
    <property type="entry name" value="F-box_AtAFR-like"/>
    <property type="match status" value="1"/>
</dbReference>
<organism evidence="3 4">
    <name type="scientific">Eruca vesicaria subsp. sativa</name>
    <name type="common">Garden rocket</name>
    <name type="synonym">Eruca sativa</name>
    <dbReference type="NCBI Taxonomy" id="29727"/>
    <lineage>
        <taxon>Eukaryota</taxon>
        <taxon>Viridiplantae</taxon>
        <taxon>Streptophyta</taxon>
        <taxon>Embryophyta</taxon>
        <taxon>Tracheophyta</taxon>
        <taxon>Spermatophyta</taxon>
        <taxon>Magnoliopsida</taxon>
        <taxon>eudicotyledons</taxon>
        <taxon>Gunneridae</taxon>
        <taxon>Pentapetalae</taxon>
        <taxon>rosids</taxon>
        <taxon>malvids</taxon>
        <taxon>Brassicales</taxon>
        <taxon>Brassicaceae</taxon>
        <taxon>Brassiceae</taxon>
        <taxon>Eruca</taxon>
    </lineage>
</organism>
<dbReference type="InterPro" id="IPR036047">
    <property type="entry name" value="F-box-like_dom_sf"/>
</dbReference>
<dbReference type="PANTHER" id="PTHR24414">
    <property type="entry name" value="F-BOX/KELCH-REPEAT PROTEIN SKIP4"/>
    <property type="match status" value="1"/>
</dbReference>
<evidence type="ECO:0000313" key="4">
    <source>
        <dbReference type="Proteomes" id="UP001642260"/>
    </source>
</evidence>
<dbReference type="EMBL" id="CAKOAT010401821">
    <property type="protein sequence ID" value="CAH8367191.1"/>
    <property type="molecule type" value="Genomic_DNA"/>
</dbReference>
<keyword evidence="4" id="KW-1185">Reference proteome</keyword>
<dbReference type="InterPro" id="IPR015915">
    <property type="entry name" value="Kelch-typ_b-propeller"/>
</dbReference>
<evidence type="ECO:0000259" key="2">
    <source>
        <dbReference type="SMART" id="SM00256"/>
    </source>
</evidence>
<dbReference type="Proteomes" id="UP001642260">
    <property type="component" value="Unassembled WGS sequence"/>
</dbReference>
<reference evidence="3 4" key="1">
    <citation type="submission" date="2022-03" db="EMBL/GenBank/DDBJ databases">
        <authorList>
            <person name="Macdonald S."/>
            <person name="Ahmed S."/>
            <person name="Newling K."/>
        </authorList>
    </citation>
    <scope>NUCLEOTIDE SEQUENCE [LARGE SCALE GENOMIC DNA]</scope>
</reference>
<dbReference type="InterPro" id="IPR001810">
    <property type="entry name" value="F-box_dom"/>
</dbReference>
<dbReference type="Gene3D" id="2.120.10.80">
    <property type="entry name" value="Kelch-type beta propeller"/>
    <property type="match status" value="1"/>
</dbReference>